<evidence type="ECO:0000313" key="2">
    <source>
        <dbReference type="EMBL" id="SEH60713.1"/>
    </source>
</evidence>
<name>A0A1H6JEP8_9EURY</name>
<gene>
    <name evidence="2" type="ORF">SAMN05192561_11231</name>
</gene>
<sequence>MTRTPSWSEDVIGGDVQCRGCGCVGETVDDVEHEDGCKEGHRLGTINRRDPPEGDWAAKHDWTRYRGPDSWPVPGGWVFKDPEGGGWWEYFGDVGEGHEFDDSILEALKDNPTINDPFETFGDLRRDHGEYAFLRLETANPDEVSRRNPEDEKLEWTLEVAGMEVFSRIEPDRSDLMAAVAEALQAYHAGELEERIEEIVPETGEKPKAVREQEQLEERKENNESLDDFATDGGVDQSSDGLDGGDRR</sequence>
<proteinExistence type="predicted"/>
<evidence type="ECO:0000256" key="1">
    <source>
        <dbReference type="SAM" id="MobiDB-lite"/>
    </source>
</evidence>
<dbReference type="OrthoDB" id="378631at2157"/>
<dbReference type="RefSeq" id="WP_092817602.1">
    <property type="nucleotide sequence ID" value="NZ_FNWU01000012.1"/>
</dbReference>
<dbReference type="EMBL" id="FNWU01000012">
    <property type="protein sequence ID" value="SEH60713.1"/>
    <property type="molecule type" value="Genomic_DNA"/>
</dbReference>
<reference evidence="2 3" key="1">
    <citation type="submission" date="2016-10" db="EMBL/GenBank/DDBJ databases">
        <authorList>
            <person name="de Groot N.N."/>
        </authorList>
    </citation>
    <scope>NUCLEOTIDE SEQUENCE [LARGE SCALE GENOMIC DNA]</scope>
    <source>
        <strain evidence="2 3">IBRC-M10418</strain>
    </source>
</reference>
<protein>
    <submittedName>
        <fullName evidence="2">Uncharacterized protein</fullName>
    </submittedName>
</protein>
<feature type="region of interest" description="Disordered" evidence="1">
    <location>
        <begin position="198"/>
        <end position="248"/>
    </location>
</feature>
<feature type="compositionally biased region" description="Basic and acidic residues" evidence="1">
    <location>
        <begin position="203"/>
        <end position="223"/>
    </location>
</feature>
<dbReference type="AlphaFoldDB" id="A0A1H6JEP8"/>
<organism evidence="2 3">
    <name type="scientific">Halopenitus malekzadehii</name>
    <dbReference type="NCBI Taxonomy" id="1267564"/>
    <lineage>
        <taxon>Archaea</taxon>
        <taxon>Methanobacteriati</taxon>
        <taxon>Methanobacteriota</taxon>
        <taxon>Stenosarchaea group</taxon>
        <taxon>Halobacteria</taxon>
        <taxon>Halobacteriales</taxon>
        <taxon>Haloferacaceae</taxon>
        <taxon>Halopenitus</taxon>
    </lineage>
</organism>
<dbReference type="STRING" id="1267564.SAMN05192561_11231"/>
<dbReference type="Proteomes" id="UP000199215">
    <property type="component" value="Unassembled WGS sequence"/>
</dbReference>
<accession>A0A1H6JEP8</accession>
<evidence type="ECO:0000313" key="3">
    <source>
        <dbReference type="Proteomes" id="UP000199215"/>
    </source>
</evidence>
<keyword evidence="3" id="KW-1185">Reference proteome</keyword>